<gene>
    <name evidence="3" type="primary">ypjB</name>
    <name evidence="3" type="ORF">DRW41_12540</name>
</gene>
<dbReference type="AlphaFoldDB" id="A0A3D8GQA9"/>
<feature type="transmembrane region" description="Helical" evidence="1">
    <location>
        <begin position="225"/>
        <end position="245"/>
    </location>
</feature>
<keyword evidence="2" id="KW-0732">Signal</keyword>
<dbReference type="RefSeq" id="WP_115452353.1">
    <property type="nucleotide sequence ID" value="NZ_QNQT01000005.1"/>
</dbReference>
<dbReference type="OrthoDB" id="2988195at2"/>
<dbReference type="NCBIfam" id="TIGR02878">
    <property type="entry name" value="spore_ypjB"/>
    <property type="match status" value="1"/>
</dbReference>
<keyword evidence="1" id="KW-0812">Transmembrane</keyword>
<keyword evidence="1" id="KW-1133">Transmembrane helix</keyword>
<organism evidence="3 4">
    <name type="scientific">Neobacillus piezotolerans</name>
    <dbReference type="NCBI Taxonomy" id="2259171"/>
    <lineage>
        <taxon>Bacteria</taxon>
        <taxon>Bacillati</taxon>
        <taxon>Bacillota</taxon>
        <taxon>Bacilli</taxon>
        <taxon>Bacillales</taxon>
        <taxon>Bacillaceae</taxon>
        <taxon>Neobacillus</taxon>
    </lineage>
</organism>
<accession>A0A3D8GQA9</accession>
<evidence type="ECO:0000256" key="2">
    <source>
        <dbReference type="SAM" id="SignalP"/>
    </source>
</evidence>
<feature type="signal peptide" evidence="2">
    <location>
        <begin position="1"/>
        <end position="21"/>
    </location>
</feature>
<evidence type="ECO:0000313" key="3">
    <source>
        <dbReference type="EMBL" id="RDU36359.1"/>
    </source>
</evidence>
<keyword evidence="4" id="KW-1185">Reference proteome</keyword>
<protein>
    <submittedName>
        <fullName evidence="3">Sporulation protein YpjB</fullName>
    </submittedName>
</protein>
<dbReference type="EMBL" id="QNQT01000005">
    <property type="protein sequence ID" value="RDU36359.1"/>
    <property type="molecule type" value="Genomic_DNA"/>
</dbReference>
<evidence type="ECO:0000313" key="4">
    <source>
        <dbReference type="Proteomes" id="UP000257144"/>
    </source>
</evidence>
<dbReference type="Pfam" id="PF09577">
    <property type="entry name" value="Spore_YpjB"/>
    <property type="match status" value="1"/>
</dbReference>
<comment type="caution">
    <text evidence="3">The sequence shown here is derived from an EMBL/GenBank/DDBJ whole genome shotgun (WGS) entry which is preliminary data.</text>
</comment>
<sequence>MKLKYFLFVLLLVSFPVQVLANGRPAAIEQLDTLSDDAFQMVKNQRYEDAKKLLNYFSEQLQTMSAGRFLFSVDEARIVAMSRDEAMEAVASPTMEYTEKVNKVTRFRLVMDALATSSDPLWAELEDQVMGSFSGAKQAAVEGNPAAFHASVNSFLSLYDLIYPSMKIDVHADSIQKLNAKVEFLSAFSPSKPASELERAELDALGTNLQNIFDGIEEDEADPSLWWVIFSTGGIIILTLSYVGWKKYKADKETEQKRSIKLKD</sequence>
<reference evidence="3 4" key="1">
    <citation type="submission" date="2018-07" db="EMBL/GenBank/DDBJ databases">
        <title>Bacillus sp. YLB-04 draft genome sequence.</title>
        <authorList>
            <person name="Yu L."/>
            <person name="Tang X."/>
        </authorList>
    </citation>
    <scope>NUCLEOTIDE SEQUENCE [LARGE SCALE GENOMIC DNA]</scope>
    <source>
        <strain evidence="3 4">YLB-04</strain>
    </source>
</reference>
<feature type="chain" id="PRO_5017826826" evidence="2">
    <location>
        <begin position="22"/>
        <end position="264"/>
    </location>
</feature>
<evidence type="ECO:0000256" key="1">
    <source>
        <dbReference type="SAM" id="Phobius"/>
    </source>
</evidence>
<proteinExistence type="predicted"/>
<dbReference type="InterPro" id="IPR014231">
    <property type="entry name" value="Spore_YpjB"/>
</dbReference>
<name>A0A3D8GQA9_9BACI</name>
<dbReference type="Proteomes" id="UP000257144">
    <property type="component" value="Unassembled WGS sequence"/>
</dbReference>
<keyword evidence="1" id="KW-0472">Membrane</keyword>